<sequence>MGYLRYRCLYSKDVWGSQDVLREEEEAEAKVLPPRSNRDSVASLHAIERKFRNFSTGFNILESLPSSASYADSSSGGKVCLTVEDLRNQVREIWSATP</sequence>
<gene>
    <name evidence="1" type="ORF">BV898_20014</name>
</gene>
<dbReference type="Proteomes" id="UP000192578">
    <property type="component" value="Unassembled WGS sequence"/>
</dbReference>
<organism evidence="1 2">
    <name type="scientific">Hypsibius exemplaris</name>
    <name type="common">Freshwater tardigrade</name>
    <dbReference type="NCBI Taxonomy" id="2072580"/>
    <lineage>
        <taxon>Eukaryota</taxon>
        <taxon>Metazoa</taxon>
        <taxon>Ecdysozoa</taxon>
        <taxon>Tardigrada</taxon>
        <taxon>Eutardigrada</taxon>
        <taxon>Parachela</taxon>
        <taxon>Hypsibioidea</taxon>
        <taxon>Hypsibiidae</taxon>
        <taxon>Hypsibius</taxon>
    </lineage>
</organism>
<protein>
    <submittedName>
        <fullName evidence="1">Uncharacterized protein</fullName>
    </submittedName>
</protein>
<name>A0A9X6RQ95_HYPEX</name>
<accession>A0A9X6RQ95</accession>
<evidence type="ECO:0000313" key="2">
    <source>
        <dbReference type="Proteomes" id="UP000192578"/>
    </source>
</evidence>
<feature type="non-terminal residue" evidence="1">
    <location>
        <position position="1"/>
    </location>
</feature>
<comment type="caution">
    <text evidence="1">The sequence shown here is derived from an EMBL/GenBank/DDBJ whole genome shotgun (WGS) entry which is preliminary data.</text>
</comment>
<keyword evidence="2" id="KW-1185">Reference proteome</keyword>
<dbReference type="EMBL" id="MTYJ01001115">
    <property type="protein sequence ID" value="OWA55626.1"/>
    <property type="molecule type" value="Genomic_DNA"/>
</dbReference>
<dbReference type="AlphaFoldDB" id="A0A9X6RQ95"/>
<reference evidence="2" key="1">
    <citation type="submission" date="2017-01" db="EMBL/GenBank/DDBJ databases">
        <title>Comparative genomics of anhydrobiosis in the tardigrade Hypsibius dujardini.</title>
        <authorList>
            <person name="Yoshida Y."/>
            <person name="Koutsovoulos G."/>
            <person name="Laetsch D."/>
            <person name="Stevens L."/>
            <person name="Kumar S."/>
            <person name="Horikawa D."/>
            <person name="Ishino K."/>
            <person name="Komine S."/>
            <person name="Tomita M."/>
            <person name="Blaxter M."/>
            <person name="Arakawa K."/>
        </authorList>
    </citation>
    <scope>NUCLEOTIDE SEQUENCE [LARGE SCALE GENOMIC DNA]</scope>
    <source>
        <strain evidence="2">Z151</strain>
    </source>
</reference>
<evidence type="ECO:0000313" key="1">
    <source>
        <dbReference type="EMBL" id="OWA55626.1"/>
    </source>
</evidence>
<proteinExistence type="predicted"/>